<dbReference type="GO" id="GO:0000725">
    <property type="term" value="P:recombinational repair"/>
    <property type="evidence" value="ECO:0007669"/>
    <property type="project" value="TreeGrafter"/>
</dbReference>
<accession>A0A6J4TSP4</accession>
<dbReference type="GO" id="GO:0003677">
    <property type="term" value="F:DNA binding"/>
    <property type="evidence" value="ECO:0007669"/>
    <property type="project" value="UniProtKB-KW"/>
</dbReference>
<dbReference type="Gene3D" id="1.10.10.160">
    <property type="match status" value="1"/>
</dbReference>
<evidence type="ECO:0000256" key="3">
    <source>
        <dbReference type="ARBA" id="ARBA00022801"/>
    </source>
</evidence>
<evidence type="ECO:0000313" key="14">
    <source>
        <dbReference type="EMBL" id="CAA9529857.1"/>
    </source>
</evidence>
<dbReference type="GO" id="GO:0009314">
    <property type="term" value="P:response to radiation"/>
    <property type="evidence" value="ECO:0007669"/>
    <property type="project" value="UniProtKB-ARBA"/>
</dbReference>
<keyword evidence="2 11" id="KW-0547">Nucleotide-binding</keyword>
<dbReference type="InterPro" id="IPR014016">
    <property type="entry name" value="UvrD-like_ATP-bd"/>
</dbReference>
<keyword evidence="7" id="KW-0413">Isomerase</keyword>
<keyword evidence="5 11" id="KW-0067">ATP-binding</keyword>
<organism evidence="14">
    <name type="scientific">uncultured Solirubrobacteraceae bacterium</name>
    <dbReference type="NCBI Taxonomy" id="1162706"/>
    <lineage>
        <taxon>Bacteria</taxon>
        <taxon>Bacillati</taxon>
        <taxon>Actinomycetota</taxon>
        <taxon>Thermoleophilia</taxon>
        <taxon>Solirubrobacterales</taxon>
        <taxon>Solirubrobacteraceae</taxon>
        <taxon>environmental samples</taxon>
    </lineage>
</organism>
<feature type="domain" description="UvrD-like helicase C-terminal" evidence="13">
    <location>
        <begin position="293"/>
        <end position="365"/>
    </location>
</feature>
<evidence type="ECO:0000256" key="1">
    <source>
        <dbReference type="ARBA" id="ARBA00009922"/>
    </source>
</evidence>
<evidence type="ECO:0000259" key="12">
    <source>
        <dbReference type="PROSITE" id="PS51198"/>
    </source>
</evidence>
<evidence type="ECO:0000259" key="13">
    <source>
        <dbReference type="PROSITE" id="PS51217"/>
    </source>
</evidence>
<evidence type="ECO:0000256" key="7">
    <source>
        <dbReference type="ARBA" id="ARBA00023235"/>
    </source>
</evidence>
<evidence type="ECO:0000256" key="11">
    <source>
        <dbReference type="PROSITE-ProRule" id="PRU00560"/>
    </source>
</evidence>
<feature type="binding site" evidence="11">
    <location>
        <begin position="34"/>
        <end position="41"/>
    </location>
    <ligand>
        <name>ATP</name>
        <dbReference type="ChEBI" id="CHEBI:30616"/>
    </ligand>
</feature>
<dbReference type="PROSITE" id="PS51198">
    <property type="entry name" value="UVRD_HELICASE_ATP_BIND"/>
    <property type="match status" value="1"/>
</dbReference>
<dbReference type="InterPro" id="IPR027417">
    <property type="entry name" value="P-loop_NTPase"/>
</dbReference>
<evidence type="ECO:0000256" key="8">
    <source>
        <dbReference type="ARBA" id="ARBA00034617"/>
    </source>
</evidence>
<dbReference type="SUPFAM" id="SSF52540">
    <property type="entry name" value="P-loop containing nucleoside triphosphate hydrolases"/>
    <property type="match status" value="1"/>
</dbReference>
<dbReference type="AlphaFoldDB" id="A0A6J4TSP4"/>
<feature type="domain" description="UvrD-like helicase ATP-binding" evidence="12">
    <location>
        <begin position="13"/>
        <end position="292"/>
    </location>
</feature>
<name>A0A6J4TSP4_9ACTN</name>
<evidence type="ECO:0000256" key="5">
    <source>
        <dbReference type="ARBA" id="ARBA00022840"/>
    </source>
</evidence>
<dbReference type="FunFam" id="1.10.10.160:FF:000001">
    <property type="entry name" value="ATP-dependent DNA helicase"/>
    <property type="match status" value="1"/>
</dbReference>
<dbReference type="PANTHER" id="PTHR11070">
    <property type="entry name" value="UVRD / RECB / PCRA DNA HELICASE FAMILY MEMBER"/>
    <property type="match status" value="1"/>
</dbReference>
<dbReference type="PANTHER" id="PTHR11070:SF2">
    <property type="entry name" value="ATP-DEPENDENT DNA HELICASE SRS2"/>
    <property type="match status" value="1"/>
</dbReference>
<sequence length="365" mass="41499">MAATDQHIEQLLEGLNPPQREAVTHGDGPLLILAGAGSGKTRVLTHRIAFLNHTNRARANEILAITFTNKAAQEMRDRVEGLLGRRARAMWVMTFHAACARMLRAEAPRLGYTKQFTIYDQSDARRLLKRCLDDLGVDPKRFTPGAVHNQISDAKNKLRDAEAYKQLMGSYFEQTVAEAYELYERELLRNNAMDFDDLLVRAVNVLELFPEVRDRYGSAFRHILVDEYQDTNHAQFRWLELLTTQHQNLAVVGDDAQSVYSFRGADIQNILSFEEKYRDAAVIKLEQNYRSSQTILDAANSLISHNRAQKPKHLWTDNGAGDPIKVRELDDEHAEARYVVGEVDKHVDEGGSLSEIAIFYRTNAM</sequence>
<evidence type="ECO:0000256" key="6">
    <source>
        <dbReference type="ARBA" id="ARBA00023125"/>
    </source>
</evidence>
<dbReference type="GO" id="GO:0005829">
    <property type="term" value="C:cytosol"/>
    <property type="evidence" value="ECO:0007669"/>
    <property type="project" value="TreeGrafter"/>
</dbReference>
<dbReference type="InterPro" id="IPR000212">
    <property type="entry name" value="DNA_helicase_UvrD/REP"/>
</dbReference>
<gene>
    <name evidence="14" type="ORF">AVDCRST_MAG85-3573</name>
</gene>
<comment type="catalytic activity">
    <reaction evidence="8">
        <text>Couples ATP hydrolysis with the unwinding of duplex DNA by translocating in the 3'-5' direction.</text>
        <dbReference type="EC" id="5.6.2.4"/>
    </reaction>
</comment>
<evidence type="ECO:0000256" key="10">
    <source>
        <dbReference type="ARBA" id="ARBA00048988"/>
    </source>
</evidence>
<evidence type="ECO:0000256" key="2">
    <source>
        <dbReference type="ARBA" id="ARBA00022741"/>
    </source>
</evidence>
<protein>
    <recommendedName>
        <fullName evidence="9">DNA 3'-5' helicase</fullName>
        <ecNumber evidence="9">5.6.2.4</ecNumber>
    </recommendedName>
</protein>
<evidence type="ECO:0000256" key="9">
    <source>
        <dbReference type="ARBA" id="ARBA00034808"/>
    </source>
</evidence>
<comment type="catalytic activity">
    <reaction evidence="10">
        <text>ATP + H2O = ADP + phosphate + H(+)</text>
        <dbReference type="Rhea" id="RHEA:13065"/>
        <dbReference type="ChEBI" id="CHEBI:15377"/>
        <dbReference type="ChEBI" id="CHEBI:15378"/>
        <dbReference type="ChEBI" id="CHEBI:30616"/>
        <dbReference type="ChEBI" id="CHEBI:43474"/>
        <dbReference type="ChEBI" id="CHEBI:456216"/>
        <dbReference type="EC" id="5.6.2.4"/>
    </reaction>
</comment>
<dbReference type="InterPro" id="IPR013986">
    <property type="entry name" value="DExx_box_DNA_helicase_dom_sf"/>
</dbReference>
<proteinExistence type="inferred from homology"/>
<dbReference type="GO" id="GO:0033202">
    <property type="term" value="C:DNA helicase complex"/>
    <property type="evidence" value="ECO:0007669"/>
    <property type="project" value="TreeGrafter"/>
</dbReference>
<keyword evidence="3 11" id="KW-0378">Hydrolase</keyword>
<dbReference type="EMBL" id="CADCVT010000397">
    <property type="protein sequence ID" value="CAA9529857.1"/>
    <property type="molecule type" value="Genomic_DNA"/>
</dbReference>
<dbReference type="GO" id="GO:0043138">
    <property type="term" value="F:3'-5' DNA helicase activity"/>
    <property type="evidence" value="ECO:0007669"/>
    <property type="project" value="UniProtKB-EC"/>
</dbReference>
<dbReference type="InterPro" id="IPR014017">
    <property type="entry name" value="DNA_helicase_UvrD-like_C"/>
</dbReference>
<feature type="non-terminal residue" evidence="14">
    <location>
        <position position="365"/>
    </location>
</feature>
<dbReference type="Gene3D" id="3.40.50.300">
    <property type="entry name" value="P-loop containing nucleotide triphosphate hydrolases"/>
    <property type="match status" value="2"/>
</dbReference>
<dbReference type="Pfam" id="PF13361">
    <property type="entry name" value="UvrD_C"/>
    <property type="match status" value="1"/>
</dbReference>
<reference evidence="14" key="1">
    <citation type="submission" date="2020-02" db="EMBL/GenBank/DDBJ databases">
        <authorList>
            <person name="Meier V. D."/>
        </authorList>
    </citation>
    <scope>NUCLEOTIDE SEQUENCE</scope>
    <source>
        <strain evidence="14">AVDCRST_MAG85</strain>
    </source>
</reference>
<dbReference type="EC" id="5.6.2.4" evidence="9"/>
<keyword evidence="4 11" id="KW-0347">Helicase</keyword>
<dbReference type="PROSITE" id="PS51217">
    <property type="entry name" value="UVRD_HELICASE_CTER"/>
    <property type="match status" value="1"/>
</dbReference>
<comment type="similarity">
    <text evidence="1">Belongs to the helicase family. UvrD subfamily.</text>
</comment>
<evidence type="ECO:0000256" key="4">
    <source>
        <dbReference type="ARBA" id="ARBA00022806"/>
    </source>
</evidence>
<dbReference type="GO" id="GO:0005524">
    <property type="term" value="F:ATP binding"/>
    <property type="evidence" value="ECO:0007669"/>
    <property type="project" value="UniProtKB-UniRule"/>
</dbReference>
<dbReference type="Pfam" id="PF00580">
    <property type="entry name" value="UvrD-helicase"/>
    <property type="match status" value="1"/>
</dbReference>
<dbReference type="CDD" id="cd17932">
    <property type="entry name" value="DEXQc_UvrD"/>
    <property type="match status" value="1"/>
</dbReference>
<keyword evidence="6" id="KW-0238">DNA-binding</keyword>
<dbReference type="GO" id="GO:0016787">
    <property type="term" value="F:hydrolase activity"/>
    <property type="evidence" value="ECO:0007669"/>
    <property type="project" value="UniProtKB-UniRule"/>
</dbReference>